<dbReference type="EMBL" id="BMAV01009415">
    <property type="protein sequence ID" value="GFY53640.1"/>
    <property type="molecule type" value="Genomic_DNA"/>
</dbReference>
<proteinExistence type="predicted"/>
<dbReference type="AlphaFoldDB" id="A0A8X7C324"/>
<comment type="caution">
    <text evidence="2">The sequence shown here is derived from an EMBL/GenBank/DDBJ whole genome shotgun (WGS) entry which is preliminary data.</text>
</comment>
<sequence length="95" mass="10586">MWSKNTSALAQDTLSLSSYITDAVGSDTKVDLLTAKVLEKNKKVALIGTFRITFHPDSYNCPVAMNMDRNHCQTDIAQGRSGPDQLQKHTFVRKD</sequence>
<feature type="region of interest" description="Disordered" evidence="1">
    <location>
        <begin position="75"/>
        <end position="95"/>
    </location>
</feature>
<organism evidence="2 3">
    <name type="scientific">Trichonephila inaurata madagascariensis</name>
    <dbReference type="NCBI Taxonomy" id="2747483"/>
    <lineage>
        <taxon>Eukaryota</taxon>
        <taxon>Metazoa</taxon>
        <taxon>Ecdysozoa</taxon>
        <taxon>Arthropoda</taxon>
        <taxon>Chelicerata</taxon>
        <taxon>Arachnida</taxon>
        <taxon>Araneae</taxon>
        <taxon>Araneomorphae</taxon>
        <taxon>Entelegynae</taxon>
        <taxon>Araneoidea</taxon>
        <taxon>Nephilidae</taxon>
        <taxon>Trichonephila</taxon>
        <taxon>Trichonephila inaurata</taxon>
    </lineage>
</organism>
<keyword evidence="3" id="KW-1185">Reference proteome</keyword>
<name>A0A8X7C324_9ARAC</name>
<evidence type="ECO:0000313" key="2">
    <source>
        <dbReference type="EMBL" id="GFY53640.1"/>
    </source>
</evidence>
<evidence type="ECO:0000256" key="1">
    <source>
        <dbReference type="SAM" id="MobiDB-lite"/>
    </source>
</evidence>
<gene>
    <name evidence="2" type="ORF">TNIN_187811</name>
</gene>
<dbReference type="Proteomes" id="UP000886998">
    <property type="component" value="Unassembled WGS sequence"/>
</dbReference>
<reference evidence="2" key="1">
    <citation type="submission" date="2020-08" db="EMBL/GenBank/DDBJ databases">
        <title>Multicomponent nature underlies the extraordinary mechanical properties of spider dragline silk.</title>
        <authorList>
            <person name="Kono N."/>
            <person name="Nakamura H."/>
            <person name="Mori M."/>
            <person name="Yoshida Y."/>
            <person name="Ohtoshi R."/>
            <person name="Malay A.D."/>
            <person name="Moran D.A.P."/>
            <person name="Tomita M."/>
            <person name="Numata K."/>
            <person name="Arakawa K."/>
        </authorList>
    </citation>
    <scope>NUCLEOTIDE SEQUENCE</scope>
</reference>
<protein>
    <submittedName>
        <fullName evidence="2">Uncharacterized protein</fullName>
    </submittedName>
</protein>
<evidence type="ECO:0000313" key="3">
    <source>
        <dbReference type="Proteomes" id="UP000886998"/>
    </source>
</evidence>
<accession>A0A8X7C324</accession>